<reference evidence="1" key="2">
    <citation type="submission" date="2020-09" db="EMBL/GenBank/DDBJ databases">
        <authorList>
            <person name="Sun Q."/>
            <person name="Sedlacek I."/>
        </authorList>
    </citation>
    <scope>NUCLEOTIDE SEQUENCE</scope>
    <source>
        <strain evidence="1">CCM 7684</strain>
    </source>
</reference>
<dbReference type="InterPro" id="IPR009579">
    <property type="entry name" value="DUF1192"/>
</dbReference>
<comment type="caution">
    <text evidence="1">The sequence shown here is derived from an EMBL/GenBank/DDBJ whole genome shotgun (WGS) entry which is preliminary data.</text>
</comment>
<dbReference type="EMBL" id="BMCP01000002">
    <property type="protein sequence ID" value="GGE38806.1"/>
    <property type="molecule type" value="Genomic_DNA"/>
</dbReference>
<proteinExistence type="predicted"/>
<evidence type="ECO:0000313" key="1">
    <source>
        <dbReference type="EMBL" id="GGE38806.1"/>
    </source>
</evidence>
<keyword evidence="2" id="KW-1185">Reference proteome</keyword>
<accession>A0A8J2YD30</accession>
<reference evidence="1" key="1">
    <citation type="journal article" date="2014" name="Int. J. Syst. Evol. Microbiol.">
        <title>Complete genome sequence of Corynebacterium casei LMG S-19264T (=DSM 44701T), isolated from a smear-ripened cheese.</title>
        <authorList>
            <consortium name="US DOE Joint Genome Institute (JGI-PGF)"/>
            <person name="Walter F."/>
            <person name="Albersmeier A."/>
            <person name="Kalinowski J."/>
            <person name="Ruckert C."/>
        </authorList>
    </citation>
    <scope>NUCLEOTIDE SEQUENCE</scope>
    <source>
        <strain evidence="1">CCM 7684</strain>
    </source>
</reference>
<organism evidence="1 2">
    <name type="scientific">Agaricicola taiwanensis</name>
    <dbReference type="NCBI Taxonomy" id="591372"/>
    <lineage>
        <taxon>Bacteria</taxon>
        <taxon>Pseudomonadati</taxon>
        <taxon>Pseudomonadota</taxon>
        <taxon>Alphaproteobacteria</taxon>
        <taxon>Rhodobacterales</taxon>
        <taxon>Paracoccaceae</taxon>
        <taxon>Agaricicola</taxon>
    </lineage>
</organism>
<sequence>MFADDNEPRVPQDAIRIGQDLSLLSVDELHQRIRILEGEIERIRKDIDAKSGHKLQAEAVFSRK</sequence>
<dbReference type="RefSeq" id="WP_188409162.1">
    <property type="nucleotide sequence ID" value="NZ_BMCP01000002.1"/>
</dbReference>
<dbReference type="Pfam" id="PF06698">
    <property type="entry name" value="DUF1192"/>
    <property type="match status" value="1"/>
</dbReference>
<dbReference type="AlphaFoldDB" id="A0A8J2YD30"/>
<dbReference type="Proteomes" id="UP000602745">
    <property type="component" value="Unassembled WGS sequence"/>
</dbReference>
<protein>
    <recommendedName>
        <fullName evidence="3">DUF1192 domain-containing protein</fullName>
    </recommendedName>
</protein>
<evidence type="ECO:0000313" key="2">
    <source>
        <dbReference type="Proteomes" id="UP000602745"/>
    </source>
</evidence>
<gene>
    <name evidence="1" type="ORF">GCM10007276_15150</name>
</gene>
<name>A0A8J2YD30_9RHOB</name>
<evidence type="ECO:0008006" key="3">
    <source>
        <dbReference type="Google" id="ProtNLM"/>
    </source>
</evidence>